<keyword evidence="2" id="KW-1185">Reference proteome</keyword>
<organism evidence="1 2">
    <name type="scientific">Halobacillus shinanisalinarum</name>
    <dbReference type="NCBI Taxonomy" id="2932258"/>
    <lineage>
        <taxon>Bacteria</taxon>
        <taxon>Bacillati</taxon>
        <taxon>Bacillota</taxon>
        <taxon>Bacilli</taxon>
        <taxon>Bacillales</taxon>
        <taxon>Bacillaceae</taxon>
        <taxon>Halobacillus</taxon>
    </lineage>
</organism>
<accession>A0ABY4GYF8</accession>
<dbReference type="RefSeq" id="WP_244752547.1">
    <property type="nucleotide sequence ID" value="NZ_CP095074.1"/>
</dbReference>
<evidence type="ECO:0008006" key="3">
    <source>
        <dbReference type="Google" id="ProtNLM"/>
    </source>
</evidence>
<protein>
    <recommendedName>
        <fullName evidence="3">Lipoprotein</fullName>
    </recommendedName>
</protein>
<proteinExistence type="predicted"/>
<dbReference type="EMBL" id="CP095074">
    <property type="protein sequence ID" value="UOQ92943.1"/>
    <property type="molecule type" value="Genomic_DNA"/>
</dbReference>
<reference evidence="1 2" key="1">
    <citation type="submission" date="2022-04" db="EMBL/GenBank/DDBJ databases">
        <title>Halobacillus sp. isolated from saltern.</title>
        <authorList>
            <person name="Won M."/>
            <person name="Lee C.-M."/>
            <person name="Woen H.-Y."/>
            <person name="Kwon S.-W."/>
        </authorList>
    </citation>
    <scope>NUCLEOTIDE SEQUENCE [LARGE SCALE GENOMIC DNA]</scope>
    <source>
        <strain evidence="1 2">SSTM10-2</strain>
    </source>
</reference>
<dbReference type="Proteomes" id="UP000831880">
    <property type="component" value="Chromosome"/>
</dbReference>
<evidence type="ECO:0000313" key="2">
    <source>
        <dbReference type="Proteomes" id="UP000831880"/>
    </source>
</evidence>
<dbReference type="PROSITE" id="PS51257">
    <property type="entry name" value="PROKAR_LIPOPROTEIN"/>
    <property type="match status" value="1"/>
</dbReference>
<name>A0ABY4GYF8_9BACI</name>
<evidence type="ECO:0000313" key="1">
    <source>
        <dbReference type="EMBL" id="UOQ92943.1"/>
    </source>
</evidence>
<gene>
    <name evidence="1" type="ORF">MUO14_21490</name>
</gene>
<sequence>MRNQVLTFIILSGILFLIAGCSSSASKDENIAHIEVVLEEVFTGPNGELAAIYKELESASMEIIKSASKDFRMYYEENLKSYFTEQYYTKFINTNKASTFHGTAYRNGYRMKVKDMNIEQNASSETAYDFSVNIGYKKEGNAGKSAEITGRVNVNEDGKITRVLYHNGGELFE</sequence>